<keyword evidence="5" id="KW-0808">Transferase</keyword>
<dbReference type="InterPro" id="IPR002747">
    <property type="entry name" value="SAM_OH_AdoTrfase"/>
</dbReference>
<evidence type="ECO:0000259" key="4">
    <source>
        <dbReference type="Pfam" id="PF20257"/>
    </source>
</evidence>
<keyword evidence="1" id="KW-0949">S-adenosyl-L-methionine</keyword>
<dbReference type="SUPFAM" id="SSF101852">
    <property type="entry name" value="Bacterial fluorinating enzyme, C-terminal domain"/>
    <property type="match status" value="1"/>
</dbReference>
<comment type="similarity">
    <text evidence="2">Belongs to the SAM hydrolase / SAM-dependent halogenase family.</text>
</comment>
<keyword evidence="6" id="KW-1185">Reference proteome</keyword>
<dbReference type="Pfam" id="PF01887">
    <property type="entry name" value="SAM_HAT_N"/>
    <property type="match status" value="1"/>
</dbReference>
<dbReference type="Proteomes" id="UP000334923">
    <property type="component" value="Unassembled WGS sequence"/>
</dbReference>
<organism evidence="5 6">
    <name type="scientific">Methylacidimicrobium tartarophylax</name>
    <dbReference type="NCBI Taxonomy" id="1041768"/>
    <lineage>
        <taxon>Bacteria</taxon>
        <taxon>Pseudomonadati</taxon>
        <taxon>Verrucomicrobiota</taxon>
        <taxon>Methylacidimicrobium</taxon>
    </lineage>
</organism>
<dbReference type="PIRSF" id="PIRSF006779">
    <property type="entry name" value="UCP006779"/>
    <property type="match status" value="1"/>
</dbReference>
<dbReference type="InterPro" id="IPR023227">
    <property type="entry name" value="SAM_OH_AdoTrfase_C_sf"/>
</dbReference>
<name>A0A5E6M9B8_9BACT</name>
<dbReference type="PANTHER" id="PTHR35092:SF1">
    <property type="entry name" value="CHLORINASE MJ1651"/>
    <property type="match status" value="1"/>
</dbReference>
<accession>A0A5E6M9B8</accession>
<sequence length="276" mass="30287">MVLTGCSRQEPQAEPIIGLLTDFGLRDPYVAEVKGVIYSVHPRARVVDLLHQVDPFEVWQAAYVVEEATREFPRGSIFVTVVDPGVGTERAPILLETRSGKFFFAPDNGILSLVVDREGMRRAWKLDQQAFYRAGISSRTFHGRDIFGPGAAHLAAGVDPEKLGSRIQKVESLNLTPAGVLGQSFLGQVIYIDHFGNVITNIPRDLSSRLQEGILLRISIGDQTIRAPLVGTYAEVPSGKLGALFNSSNYLEFVMNKNSAARQLKVSEGTRVLVKP</sequence>
<evidence type="ECO:0000259" key="3">
    <source>
        <dbReference type="Pfam" id="PF01887"/>
    </source>
</evidence>
<dbReference type="Pfam" id="PF20257">
    <property type="entry name" value="SAM_HAT_C"/>
    <property type="match status" value="1"/>
</dbReference>
<dbReference type="GO" id="GO:0016740">
    <property type="term" value="F:transferase activity"/>
    <property type="evidence" value="ECO:0007669"/>
    <property type="project" value="UniProtKB-KW"/>
</dbReference>
<dbReference type="InterPro" id="IPR046469">
    <property type="entry name" value="SAM_HAT_N"/>
</dbReference>
<evidence type="ECO:0000256" key="1">
    <source>
        <dbReference type="ARBA" id="ARBA00022691"/>
    </source>
</evidence>
<feature type="domain" description="S-adenosyl-l-methionine hydroxide adenosyltransferase N-terminal" evidence="3">
    <location>
        <begin position="17"/>
        <end position="164"/>
    </location>
</feature>
<dbReference type="Gene3D" id="2.40.30.90">
    <property type="entry name" value="Bacterial fluorinating enzyme like"/>
    <property type="match status" value="1"/>
</dbReference>
<dbReference type="SUPFAM" id="SSF102522">
    <property type="entry name" value="Bacterial fluorinating enzyme, N-terminal domain"/>
    <property type="match status" value="1"/>
</dbReference>
<evidence type="ECO:0000313" key="5">
    <source>
        <dbReference type="EMBL" id="VVM05798.1"/>
    </source>
</evidence>
<dbReference type="EC" id="2.5.1.94" evidence="5"/>
<dbReference type="InterPro" id="IPR046470">
    <property type="entry name" value="SAM_HAT_C"/>
</dbReference>
<dbReference type="EMBL" id="CABFVA020000031">
    <property type="protein sequence ID" value="VVM05798.1"/>
    <property type="molecule type" value="Genomic_DNA"/>
</dbReference>
<evidence type="ECO:0000256" key="2">
    <source>
        <dbReference type="ARBA" id="ARBA00024035"/>
    </source>
</evidence>
<proteinExistence type="inferred from homology"/>
<gene>
    <name evidence="5" type="primary">salL</name>
    <name evidence="5" type="ORF">MAMT_00798</name>
</gene>
<dbReference type="PANTHER" id="PTHR35092">
    <property type="entry name" value="CHLORINASE MJ1651"/>
    <property type="match status" value="1"/>
</dbReference>
<evidence type="ECO:0000313" key="6">
    <source>
        <dbReference type="Proteomes" id="UP000334923"/>
    </source>
</evidence>
<dbReference type="Gene3D" id="3.40.50.10790">
    <property type="entry name" value="S-adenosyl-l-methionine hydroxide adenosyltransferase, N-terminal"/>
    <property type="match status" value="1"/>
</dbReference>
<dbReference type="InterPro" id="IPR023228">
    <property type="entry name" value="SAM_OH_AdoTrfase_N_sf"/>
</dbReference>
<feature type="domain" description="S-adenosyl-l-methionine hydroxide adenosyltransferase C-terminal" evidence="4">
    <location>
        <begin position="187"/>
        <end position="272"/>
    </location>
</feature>
<reference evidence="5 6" key="1">
    <citation type="submission" date="2019-09" db="EMBL/GenBank/DDBJ databases">
        <authorList>
            <person name="Cremers G."/>
        </authorList>
    </citation>
    <scope>NUCLEOTIDE SEQUENCE [LARGE SCALE GENOMIC DNA]</scope>
    <source>
        <strain evidence="5">4A</strain>
    </source>
</reference>
<protein>
    <submittedName>
        <fullName evidence="5">Adenosyl-chloride synthase</fullName>
        <ecNumber evidence="5">2.5.1.94</ecNumber>
    </submittedName>
</protein>
<dbReference type="AlphaFoldDB" id="A0A5E6M9B8"/>